<feature type="domain" description="Major facilitator superfamily (MFS) profile" evidence="7">
    <location>
        <begin position="28"/>
        <end position="436"/>
    </location>
</feature>
<dbReference type="InterPro" id="IPR036259">
    <property type="entry name" value="MFS_trans_sf"/>
</dbReference>
<evidence type="ECO:0000256" key="6">
    <source>
        <dbReference type="SAM" id="Phobius"/>
    </source>
</evidence>
<keyword evidence="2" id="KW-0813">Transport</keyword>
<evidence type="ECO:0000256" key="2">
    <source>
        <dbReference type="ARBA" id="ARBA00022448"/>
    </source>
</evidence>
<dbReference type="SUPFAM" id="SSF103473">
    <property type="entry name" value="MFS general substrate transporter"/>
    <property type="match status" value="1"/>
</dbReference>
<dbReference type="InterPro" id="IPR011701">
    <property type="entry name" value="MFS"/>
</dbReference>
<dbReference type="EMBL" id="BAABHJ010000006">
    <property type="protein sequence ID" value="GAA4607444.1"/>
    <property type="molecule type" value="Genomic_DNA"/>
</dbReference>
<evidence type="ECO:0000256" key="5">
    <source>
        <dbReference type="ARBA" id="ARBA00023136"/>
    </source>
</evidence>
<reference evidence="9" key="1">
    <citation type="journal article" date="2019" name="Int. J. Syst. Evol. Microbiol.">
        <title>The Global Catalogue of Microorganisms (GCM) 10K type strain sequencing project: providing services to taxonomists for standard genome sequencing and annotation.</title>
        <authorList>
            <consortium name="The Broad Institute Genomics Platform"/>
            <consortium name="The Broad Institute Genome Sequencing Center for Infectious Disease"/>
            <person name="Wu L."/>
            <person name="Ma J."/>
        </authorList>
    </citation>
    <scope>NUCLEOTIDE SEQUENCE [LARGE SCALE GENOMIC DNA]</scope>
    <source>
        <strain evidence="9">JCM 17938</strain>
    </source>
</reference>
<dbReference type="CDD" id="cd17321">
    <property type="entry name" value="MFS_MMR_MDR_like"/>
    <property type="match status" value="1"/>
</dbReference>
<feature type="transmembrane region" description="Helical" evidence="6">
    <location>
        <begin position="339"/>
        <end position="362"/>
    </location>
</feature>
<dbReference type="InterPro" id="IPR020846">
    <property type="entry name" value="MFS_dom"/>
</dbReference>
<keyword evidence="3 6" id="KW-0812">Transmembrane</keyword>
<evidence type="ECO:0000256" key="3">
    <source>
        <dbReference type="ARBA" id="ARBA00022692"/>
    </source>
</evidence>
<protein>
    <submittedName>
        <fullName evidence="8">MFS transporter</fullName>
    </submittedName>
</protein>
<evidence type="ECO:0000313" key="8">
    <source>
        <dbReference type="EMBL" id="GAA4607444.1"/>
    </source>
</evidence>
<dbReference type="Pfam" id="PF07690">
    <property type="entry name" value="MFS_1"/>
    <property type="match status" value="1"/>
</dbReference>
<keyword evidence="4 6" id="KW-1133">Transmembrane helix</keyword>
<evidence type="ECO:0000259" key="7">
    <source>
        <dbReference type="PROSITE" id="PS50850"/>
    </source>
</evidence>
<feature type="transmembrane region" description="Helical" evidence="6">
    <location>
        <begin position="211"/>
        <end position="229"/>
    </location>
</feature>
<sequence>MPRLWAHPILLESHVSTQTLPISSRASRLFGLSLGYFLVLLDTTVLTVALPDLRASLGGGVAGLQWAVTGYTVTFAALLPTAGAVSDRFGAHRVFAAGVAAFGLVSLLSAAAPNLSVLVVLRAVLGAAGALCLPSSLAIITRLYPVPAERGRALGAWAAITGCALAAGPVAGGLLVSVGGWRAVFLVNVPVALLSLLLVRDIRVPATGRDIDWWAQLMACAFLAVLTDAIVDRRVVSAIAAAVLAVVMVVVERRSASPAVPGAVIAEPGVRRGLIAGAAVNFALSGGLFVLTLSLQRHLGPVATGLAFLPLTLPTAFNPLVTGRLVARYGPRPPVLAGLTLLTLGCLAATPVPWLGMLLIGFGVSFSLPALVTGVVQAAPEGAAGVASGLLNAVRQVGATLGVAVMGGLASGTAFVVAAALCLVAALTLALGARRS</sequence>
<feature type="transmembrane region" description="Helical" evidence="6">
    <location>
        <begin position="29"/>
        <end position="50"/>
    </location>
</feature>
<feature type="transmembrane region" description="Helical" evidence="6">
    <location>
        <begin position="62"/>
        <end position="82"/>
    </location>
</feature>
<accession>A0ABP8TKG5</accession>
<dbReference type="PROSITE" id="PS50850">
    <property type="entry name" value="MFS"/>
    <property type="match status" value="1"/>
</dbReference>
<feature type="transmembrane region" description="Helical" evidence="6">
    <location>
        <begin position="409"/>
        <end position="433"/>
    </location>
</feature>
<feature type="transmembrane region" description="Helical" evidence="6">
    <location>
        <begin position="119"/>
        <end position="141"/>
    </location>
</feature>
<feature type="transmembrane region" description="Helical" evidence="6">
    <location>
        <begin position="94"/>
        <end position="113"/>
    </location>
</feature>
<dbReference type="Proteomes" id="UP001500212">
    <property type="component" value="Unassembled WGS sequence"/>
</dbReference>
<evidence type="ECO:0000313" key="9">
    <source>
        <dbReference type="Proteomes" id="UP001500212"/>
    </source>
</evidence>
<feature type="transmembrane region" description="Helical" evidence="6">
    <location>
        <begin position="181"/>
        <end position="199"/>
    </location>
</feature>
<dbReference type="PANTHER" id="PTHR42718:SF9">
    <property type="entry name" value="MAJOR FACILITATOR SUPERFAMILY MULTIDRUG TRANSPORTER MFSC"/>
    <property type="match status" value="1"/>
</dbReference>
<organism evidence="8 9">
    <name type="scientific">Actinoallomurus liliacearum</name>
    <dbReference type="NCBI Taxonomy" id="1080073"/>
    <lineage>
        <taxon>Bacteria</taxon>
        <taxon>Bacillati</taxon>
        <taxon>Actinomycetota</taxon>
        <taxon>Actinomycetes</taxon>
        <taxon>Streptosporangiales</taxon>
        <taxon>Thermomonosporaceae</taxon>
        <taxon>Actinoallomurus</taxon>
    </lineage>
</organism>
<dbReference type="PRINTS" id="PR01036">
    <property type="entry name" value="TCRTETB"/>
</dbReference>
<comment type="subcellular location">
    <subcellularLocation>
        <location evidence="1">Cell membrane</location>
        <topology evidence="1">Multi-pass membrane protein</topology>
    </subcellularLocation>
</comment>
<proteinExistence type="predicted"/>
<feature type="transmembrane region" description="Helical" evidence="6">
    <location>
        <begin position="153"/>
        <end position="175"/>
    </location>
</feature>
<evidence type="ECO:0000256" key="4">
    <source>
        <dbReference type="ARBA" id="ARBA00022989"/>
    </source>
</evidence>
<keyword evidence="9" id="KW-1185">Reference proteome</keyword>
<evidence type="ECO:0000256" key="1">
    <source>
        <dbReference type="ARBA" id="ARBA00004651"/>
    </source>
</evidence>
<dbReference type="PANTHER" id="PTHR42718">
    <property type="entry name" value="MAJOR FACILITATOR SUPERFAMILY MULTIDRUG TRANSPORTER MFSC"/>
    <property type="match status" value="1"/>
</dbReference>
<gene>
    <name evidence="8" type="ORF">GCM10023195_28240</name>
</gene>
<feature type="transmembrane region" description="Helical" evidence="6">
    <location>
        <begin position="273"/>
        <end position="295"/>
    </location>
</feature>
<keyword evidence="5 6" id="KW-0472">Membrane</keyword>
<feature type="transmembrane region" description="Helical" evidence="6">
    <location>
        <begin position="307"/>
        <end position="327"/>
    </location>
</feature>
<feature type="transmembrane region" description="Helical" evidence="6">
    <location>
        <begin position="235"/>
        <end position="252"/>
    </location>
</feature>
<name>A0ABP8TKG5_9ACTN</name>
<comment type="caution">
    <text evidence="8">The sequence shown here is derived from an EMBL/GenBank/DDBJ whole genome shotgun (WGS) entry which is preliminary data.</text>
</comment>
<dbReference type="Gene3D" id="1.20.1250.20">
    <property type="entry name" value="MFS general substrate transporter like domains"/>
    <property type="match status" value="2"/>
</dbReference>